<dbReference type="NCBIfam" id="NF033592">
    <property type="entry name" value="transpos_IS4_1"/>
    <property type="match status" value="1"/>
</dbReference>
<dbReference type="InterPro" id="IPR002559">
    <property type="entry name" value="Transposase_11"/>
</dbReference>
<dbReference type="GO" id="GO:0003677">
    <property type="term" value="F:DNA binding"/>
    <property type="evidence" value="ECO:0007669"/>
    <property type="project" value="InterPro"/>
</dbReference>
<sequence>MASMAYYRRVLKEDFSRRRQIFAGLLPVQTVLEAAQATGYRWRHRIWTPWQTLWTFLLQTLTPGSSCRQAVAAVLAEQAAAGESVTSSADPSGYCQGRRRLPMEMFRRSVQTLAQRLQKKVGTSHHWCSRRVWIVDGSSCSMPDTPSLQEEFGQPDRQQKGCGFPVAKVVAMFCWATGAVHDIAIGKYRSNELALWYSLWHLLDRGDVVLGDRFYGAWACLAALRGFGCDGVFRLWGA</sequence>
<reference evidence="2" key="1">
    <citation type="journal article" date="2015" name="Nature">
        <title>Complex archaea that bridge the gap between prokaryotes and eukaryotes.</title>
        <authorList>
            <person name="Spang A."/>
            <person name="Saw J.H."/>
            <person name="Jorgensen S.L."/>
            <person name="Zaremba-Niedzwiedzka K."/>
            <person name="Martijn J."/>
            <person name="Lind A.E."/>
            <person name="van Eijk R."/>
            <person name="Schleper C."/>
            <person name="Guy L."/>
            <person name="Ettema T.J."/>
        </authorList>
    </citation>
    <scope>NUCLEOTIDE SEQUENCE</scope>
</reference>
<dbReference type="EMBL" id="LAZR01062221">
    <property type="protein sequence ID" value="KKK61979.1"/>
    <property type="molecule type" value="Genomic_DNA"/>
</dbReference>
<feature type="domain" description="Transposase IS4-like" evidence="1">
    <location>
        <begin position="129"/>
        <end position="235"/>
    </location>
</feature>
<evidence type="ECO:0000313" key="2">
    <source>
        <dbReference type="EMBL" id="KKK61979.1"/>
    </source>
</evidence>
<dbReference type="GO" id="GO:0006313">
    <property type="term" value="P:DNA transposition"/>
    <property type="evidence" value="ECO:0007669"/>
    <property type="project" value="InterPro"/>
</dbReference>
<gene>
    <name evidence="2" type="ORF">LCGC14_3008910</name>
</gene>
<name>A0A0F8Z6G9_9ZZZZ</name>
<dbReference type="InterPro" id="IPR012337">
    <property type="entry name" value="RNaseH-like_sf"/>
</dbReference>
<accession>A0A0F8Z6G9</accession>
<dbReference type="GO" id="GO:0004803">
    <property type="term" value="F:transposase activity"/>
    <property type="evidence" value="ECO:0007669"/>
    <property type="project" value="InterPro"/>
</dbReference>
<feature type="non-terminal residue" evidence="2">
    <location>
        <position position="238"/>
    </location>
</feature>
<comment type="caution">
    <text evidence="2">The sequence shown here is derived from an EMBL/GenBank/DDBJ whole genome shotgun (WGS) entry which is preliminary data.</text>
</comment>
<dbReference type="Pfam" id="PF01609">
    <property type="entry name" value="DDE_Tnp_1"/>
    <property type="match status" value="1"/>
</dbReference>
<dbReference type="SUPFAM" id="SSF53098">
    <property type="entry name" value="Ribonuclease H-like"/>
    <property type="match status" value="1"/>
</dbReference>
<dbReference type="InterPro" id="IPR047952">
    <property type="entry name" value="Transpos_IS4"/>
</dbReference>
<dbReference type="AlphaFoldDB" id="A0A0F8Z6G9"/>
<organism evidence="2">
    <name type="scientific">marine sediment metagenome</name>
    <dbReference type="NCBI Taxonomy" id="412755"/>
    <lineage>
        <taxon>unclassified sequences</taxon>
        <taxon>metagenomes</taxon>
        <taxon>ecological metagenomes</taxon>
    </lineage>
</organism>
<protein>
    <recommendedName>
        <fullName evidence="1">Transposase IS4-like domain-containing protein</fullName>
    </recommendedName>
</protein>
<proteinExistence type="predicted"/>
<evidence type="ECO:0000259" key="1">
    <source>
        <dbReference type="Pfam" id="PF01609"/>
    </source>
</evidence>